<organism evidence="2 3">
    <name type="scientific">Litorisediminicola beolgyonensis</name>
    <dbReference type="NCBI Taxonomy" id="1173614"/>
    <lineage>
        <taxon>Bacteria</taxon>
        <taxon>Pseudomonadati</taxon>
        <taxon>Pseudomonadota</taxon>
        <taxon>Alphaproteobacteria</taxon>
        <taxon>Rhodobacterales</taxon>
        <taxon>Paracoccaceae</taxon>
        <taxon>Litorisediminicola</taxon>
    </lineage>
</organism>
<sequence length="575" mass="62084">MPITATSPSPVRVFLITVLICASGFVAAAVLGGTFGASRAIFLTIGFPGMVAGLAIMALAMPLGRAGVFDGLSRALDRAGAGPAIWGLALASLIVSILGTHLVFGGFALSMDEFMPRLQAEIFAWGHLTATLPEEWHGTARAMFHGFATVDRETGQVASSYRPGMAILIWLFDRAGLGLYVSAVLQAGSVLLAARVASQMFPDAPRAPLMAALLVATSSQALAMSLTSYAMTGHLFFNLLWLHLFFRDRLWAHVAAALVGVATASLHQVHPHVFFAAPFFVLLLRPFRPGLFLLYGAIYLIGHLAVLSWDRVLIQQAAEQGAEDARSLLDNLAGIARLPALADWASVWVNIVRFLAWQSLAVFPLLICARAARPLPRNATLLVASILLTLAPHPFLMPDQGHGWGYRYLHGQIGSVALLAALGWDRLQASKNPVRMSRFVVVLLIATPLLIWPLKAWQINGFVAPFRSAAEAVKDMDARVVIVDTYRIWFGSDIARNSAVAPTEPIALMLHSLEPAQIEALCERSDTRFFTTEDAEAQGLSTHSLETYLETYPKAADTALPIFDALRTSGCLTTD</sequence>
<gene>
    <name evidence="2" type="ORF">ACFQ4E_11630</name>
</gene>
<feature type="transmembrane region" description="Helical" evidence="1">
    <location>
        <begin position="177"/>
        <end position="197"/>
    </location>
</feature>
<proteinExistence type="predicted"/>
<accession>A0ABW3ZIT2</accession>
<keyword evidence="3" id="KW-1185">Reference proteome</keyword>
<feature type="transmembrane region" description="Helical" evidence="1">
    <location>
        <begin position="251"/>
        <end position="284"/>
    </location>
</feature>
<feature type="transmembrane region" description="Helical" evidence="1">
    <location>
        <begin position="408"/>
        <end position="427"/>
    </location>
</feature>
<keyword evidence="1" id="KW-1133">Transmembrane helix</keyword>
<evidence type="ECO:0000313" key="3">
    <source>
        <dbReference type="Proteomes" id="UP001597135"/>
    </source>
</evidence>
<feature type="transmembrane region" description="Helical" evidence="1">
    <location>
        <begin position="209"/>
        <end position="231"/>
    </location>
</feature>
<feature type="transmembrane region" description="Helical" evidence="1">
    <location>
        <begin position="439"/>
        <end position="457"/>
    </location>
</feature>
<evidence type="ECO:0000313" key="2">
    <source>
        <dbReference type="EMBL" id="MFD1343071.1"/>
    </source>
</evidence>
<dbReference type="RefSeq" id="WP_386803683.1">
    <property type="nucleotide sequence ID" value="NZ_JBHTMU010000018.1"/>
</dbReference>
<reference evidence="3" key="1">
    <citation type="journal article" date="2019" name="Int. J. Syst. Evol. Microbiol.">
        <title>The Global Catalogue of Microorganisms (GCM) 10K type strain sequencing project: providing services to taxonomists for standard genome sequencing and annotation.</title>
        <authorList>
            <consortium name="The Broad Institute Genomics Platform"/>
            <consortium name="The Broad Institute Genome Sequencing Center for Infectious Disease"/>
            <person name="Wu L."/>
            <person name="Ma J."/>
        </authorList>
    </citation>
    <scope>NUCLEOTIDE SEQUENCE [LARGE SCALE GENOMIC DNA]</scope>
    <source>
        <strain evidence="3">CCUG 62953</strain>
    </source>
</reference>
<feature type="transmembrane region" description="Helical" evidence="1">
    <location>
        <begin position="12"/>
        <end position="35"/>
    </location>
</feature>
<feature type="transmembrane region" description="Helical" evidence="1">
    <location>
        <begin position="291"/>
        <end position="309"/>
    </location>
</feature>
<evidence type="ECO:0008006" key="4">
    <source>
        <dbReference type="Google" id="ProtNLM"/>
    </source>
</evidence>
<feature type="transmembrane region" description="Helical" evidence="1">
    <location>
        <begin position="379"/>
        <end position="396"/>
    </location>
</feature>
<dbReference type="Proteomes" id="UP001597135">
    <property type="component" value="Unassembled WGS sequence"/>
</dbReference>
<feature type="transmembrane region" description="Helical" evidence="1">
    <location>
        <begin position="84"/>
        <end position="109"/>
    </location>
</feature>
<keyword evidence="1" id="KW-0812">Transmembrane</keyword>
<evidence type="ECO:0000256" key="1">
    <source>
        <dbReference type="SAM" id="Phobius"/>
    </source>
</evidence>
<keyword evidence="1" id="KW-0472">Membrane</keyword>
<protein>
    <recommendedName>
        <fullName evidence="4">Glycosyltransferase RgtA/B/C/D-like domain-containing protein</fullName>
    </recommendedName>
</protein>
<name>A0ABW3ZIT2_9RHOB</name>
<comment type="caution">
    <text evidence="2">The sequence shown here is derived from an EMBL/GenBank/DDBJ whole genome shotgun (WGS) entry which is preliminary data.</text>
</comment>
<dbReference type="EMBL" id="JBHTMU010000018">
    <property type="protein sequence ID" value="MFD1343071.1"/>
    <property type="molecule type" value="Genomic_DNA"/>
</dbReference>
<feature type="transmembrane region" description="Helical" evidence="1">
    <location>
        <begin position="41"/>
        <end position="63"/>
    </location>
</feature>